<evidence type="ECO:0000256" key="4">
    <source>
        <dbReference type="ARBA" id="ARBA00041057"/>
    </source>
</evidence>
<dbReference type="Proteomes" id="UP001147747">
    <property type="component" value="Unassembled WGS sequence"/>
</dbReference>
<evidence type="ECO:0000313" key="14">
    <source>
        <dbReference type="Proteomes" id="UP001147747"/>
    </source>
</evidence>
<evidence type="ECO:0000256" key="2">
    <source>
        <dbReference type="ARBA" id="ARBA00012255"/>
    </source>
</evidence>
<keyword evidence="3" id="KW-0378">Hydrolase</keyword>
<dbReference type="OrthoDB" id="2021138at2759"/>
<dbReference type="InterPro" id="IPR050792">
    <property type="entry name" value="ADP-ribosylglycohydrolase"/>
</dbReference>
<organism evidence="13 14">
    <name type="scientific">Penicillium cosmopolitanum</name>
    <dbReference type="NCBI Taxonomy" id="1131564"/>
    <lineage>
        <taxon>Eukaryota</taxon>
        <taxon>Fungi</taxon>
        <taxon>Dikarya</taxon>
        <taxon>Ascomycota</taxon>
        <taxon>Pezizomycotina</taxon>
        <taxon>Eurotiomycetes</taxon>
        <taxon>Eurotiomycetidae</taxon>
        <taxon>Eurotiales</taxon>
        <taxon>Aspergillaceae</taxon>
        <taxon>Penicillium</taxon>
    </lineage>
</organism>
<dbReference type="EMBL" id="JAPZBU010000012">
    <property type="protein sequence ID" value="KAJ5376038.1"/>
    <property type="molecule type" value="Genomic_DNA"/>
</dbReference>
<accession>A0A9W9SCC8</accession>
<dbReference type="InterPro" id="IPR036705">
    <property type="entry name" value="Ribosyl_crysJ1_sf"/>
</dbReference>
<dbReference type="PANTHER" id="PTHR16222">
    <property type="entry name" value="ADP-RIBOSYLGLYCOHYDROLASE"/>
    <property type="match status" value="1"/>
</dbReference>
<evidence type="ECO:0000256" key="3">
    <source>
        <dbReference type="ARBA" id="ARBA00022801"/>
    </source>
</evidence>
<evidence type="ECO:0000256" key="5">
    <source>
        <dbReference type="ARBA" id="ARBA00042398"/>
    </source>
</evidence>
<keyword evidence="12" id="KW-0479">Metal-binding</keyword>
<evidence type="ECO:0000256" key="11">
    <source>
        <dbReference type="ARBA" id="ARBA00049015"/>
    </source>
</evidence>
<evidence type="ECO:0000256" key="7">
    <source>
        <dbReference type="ARBA" id="ARBA00042722"/>
    </source>
</evidence>
<evidence type="ECO:0000313" key="13">
    <source>
        <dbReference type="EMBL" id="KAJ5376038.1"/>
    </source>
</evidence>
<evidence type="ECO:0000256" key="12">
    <source>
        <dbReference type="PIRSR" id="PIRSR605502-1"/>
    </source>
</evidence>
<feature type="binding site" evidence="12">
    <location>
        <position position="271"/>
    </location>
    <ligand>
        <name>Mg(2+)</name>
        <dbReference type="ChEBI" id="CHEBI:18420"/>
        <label>1</label>
    </ligand>
</feature>
<proteinExistence type="inferred from homology"/>
<evidence type="ECO:0000256" key="10">
    <source>
        <dbReference type="ARBA" id="ARBA00043193"/>
    </source>
</evidence>
<dbReference type="GO" id="GO:0046872">
    <property type="term" value="F:metal ion binding"/>
    <property type="evidence" value="ECO:0007669"/>
    <property type="project" value="UniProtKB-KW"/>
</dbReference>
<dbReference type="InterPro" id="IPR005502">
    <property type="entry name" value="Ribosyl_crysJ1"/>
</dbReference>
<feature type="binding site" evidence="12">
    <location>
        <position position="270"/>
    </location>
    <ligand>
        <name>Mg(2+)</name>
        <dbReference type="ChEBI" id="CHEBI:18420"/>
        <label>1</label>
    </ligand>
</feature>
<sequence>MELSLKSRALGAIWGTCVADALGGPVQFKEKGSFKLISDLEYVYPFDQPAGSYSDDGAMTLALAQSIIDSNGKYDHELSIKYYIQWMRKGRFSTTDYAWDMGISTREAIGTWKDSSEDTAKTQRKVNDLLDRDDKSGNGSLMRIAPIGVALWKDSKFARKVARAQSQITHPAIACLEACDAFTEVICRAMRGQSKEQLCEAFASFKFSSALRVRMIPYKRLADWRAKESGDIKSSGWVVDTLEVALWGFFKFNSWEKGALAVVNLGGDSDTAGAIYGALAGVFYGVDAIPRRWADGMQNSGQIFDIGRRFADLVVLEAVKESQS</sequence>
<reference evidence="13" key="2">
    <citation type="journal article" date="2023" name="IMA Fungus">
        <title>Comparative genomic study of the Penicillium genus elucidates a diverse pangenome and 15 lateral gene transfer events.</title>
        <authorList>
            <person name="Petersen C."/>
            <person name="Sorensen T."/>
            <person name="Nielsen M.R."/>
            <person name="Sondergaard T.E."/>
            <person name="Sorensen J.L."/>
            <person name="Fitzpatrick D.A."/>
            <person name="Frisvad J.C."/>
            <person name="Nielsen K.L."/>
        </authorList>
    </citation>
    <scope>NUCLEOTIDE SEQUENCE</scope>
    <source>
        <strain evidence="13">IBT 29677</strain>
    </source>
</reference>
<evidence type="ECO:0000256" key="8">
    <source>
        <dbReference type="ARBA" id="ARBA00042850"/>
    </source>
</evidence>
<feature type="binding site" evidence="12">
    <location>
        <position position="268"/>
    </location>
    <ligand>
        <name>Mg(2+)</name>
        <dbReference type="ChEBI" id="CHEBI:18420"/>
        <label>1</label>
    </ligand>
</feature>
<evidence type="ECO:0000256" key="6">
    <source>
        <dbReference type="ARBA" id="ARBA00042471"/>
    </source>
</evidence>
<dbReference type="GeneID" id="81376541"/>
<name>A0A9W9SCC8_9EURO</name>
<dbReference type="Gene3D" id="1.10.4080.10">
    <property type="entry name" value="ADP-ribosylation/Crystallin J1"/>
    <property type="match status" value="1"/>
</dbReference>
<dbReference type="Pfam" id="PF03747">
    <property type="entry name" value="ADP_ribosyl_GH"/>
    <property type="match status" value="1"/>
</dbReference>
<dbReference type="AlphaFoldDB" id="A0A9W9SCC8"/>
<gene>
    <name evidence="13" type="ORF">N7509_012924</name>
</gene>
<feature type="binding site" evidence="12">
    <location>
        <position position="54"/>
    </location>
    <ligand>
        <name>Mg(2+)</name>
        <dbReference type="ChEBI" id="CHEBI:18420"/>
        <label>1</label>
    </ligand>
</feature>
<dbReference type="SUPFAM" id="SSF101478">
    <property type="entry name" value="ADP-ribosylglycohydrolase"/>
    <property type="match status" value="1"/>
</dbReference>
<reference evidence="13" key="1">
    <citation type="submission" date="2022-12" db="EMBL/GenBank/DDBJ databases">
        <authorList>
            <person name="Petersen C."/>
        </authorList>
    </citation>
    <scope>NUCLEOTIDE SEQUENCE</scope>
    <source>
        <strain evidence="13">IBT 29677</strain>
    </source>
</reference>
<dbReference type="GO" id="GO:0004649">
    <property type="term" value="F:poly(ADP-ribose) glycohydrolase activity"/>
    <property type="evidence" value="ECO:0007669"/>
    <property type="project" value="UniProtKB-EC"/>
</dbReference>
<feature type="binding site" evidence="12">
    <location>
        <position position="56"/>
    </location>
    <ligand>
        <name>Mg(2+)</name>
        <dbReference type="ChEBI" id="CHEBI:18420"/>
        <label>1</label>
    </ligand>
</feature>
<evidence type="ECO:0000256" key="1">
    <source>
        <dbReference type="ARBA" id="ARBA00010702"/>
    </source>
</evidence>
<keyword evidence="14" id="KW-1185">Reference proteome</keyword>
<keyword evidence="12" id="KW-0460">Magnesium</keyword>
<dbReference type="RefSeq" id="XP_056481068.1">
    <property type="nucleotide sequence ID" value="XM_056637561.1"/>
</dbReference>
<comment type="catalytic activity">
    <reaction evidence="11">
        <text>alpha-NAD(+) + H2O = ADP-D-ribose + nicotinamide + H(+)</text>
        <dbReference type="Rhea" id="RHEA:68792"/>
        <dbReference type="ChEBI" id="CHEBI:15377"/>
        <dbReference type="ChEBI" id="CHEBI:15378"/>
        <dbReference type="ChEBI" id="CHEBI:17154"/>
        <dbReference type="ChEBI" id="CHEBI:57967"/>
        <dbReference type="ChEBI" id="CHEBI:77017"/>
    </reaction>
</comment>
<comment type="caution">
    <text evidence="13">The sequence shown here is derived from an EMBL/GenBank/DDBJ whole genome shotgun (WGS) entry which is preliminary data.</text>
</comment>
<dbReference type="PANTHER" id="PTHR16222:SF24">
    <property type="entry name" value="ADP-RIBOSYLHYDROLASE ARH3"/>
    <property type="match status" value="1"/>
</dbReference>
<evidence type="ECO:0000256" key="9">
    <source>
        <dbReference type="ARBA" id="ARBA00043187"/>
    </source>
</evidence>
<feature type="binding site" evidence="12">
    <location>
        <position position="55"/>
    </location>
    <ligand>
        <name>Mg(2+)</name>
        <dbReference type="ChEBI" id="CHEBI:18420"/>
        <label>1</label>
    </ligand>
</feature>
<dbReference type="EC" id="3.2.1.143" evidence="2"/>
<comment type="similarity">
    <text evidence="1">Belongs to the ADP-ribosylglycohydrolase family.</text>
</comment>
<protein>
    <recommendedName>
        <fullName evidence="4">ADP-ribosylhydrolase ARH3</fullName>
        <ecNumber evidence="2">3.2.1.143</ecNumber>
    </recommendedName>
    <alternativeName>
        <fullName evidence="5">ADP-ribose glycohydrolase ARH3</fullName>
    </alternativeName>
    <alternativeName>
        <fullName evidence="6">ADP-ribosylhydrolase 3</fullName>
    </alternativeName>
    <alternativeName>
        <fullName evidence="9">O-acetyl-ADP-ribose deacetylase ARH3</fullName>
    </alternativeName>
    <alternativeName>
        <fullName evidence="10">Poly(ADP-ribose) glycohydrolase ARH3</fullName>
    </alternativeName>
    <alternativeName>
        <fullName evidence="8">[Protein ADP-ribosylarginine] hydrolase-like protein 2</fullName>
    </alternativeName>
    <alternativeName>
        <fullName evidence="7">[Protein ADP-ribosylserine] hydrolase</fullName>
    </alternativeName>
</protein>
<comment type="cofactor">
    <cofactor evidence="12">
        <name>Mg(2+)</name>
        <dbReference type="ChEBI" id="CHEBI:18420"/>
    </cofactor>
    <text evidence="12">Binds 2 magnesium ions per subunit.</text>
</comment>